<organism evidence="1">
    <name type="scientific">Amphora coffeiformis</name>
    <dbReference type="NCBI Taxonomy" id="265554"/>
    <lineage>
        <taxon>Eukaryota</taxon>
        <taxon>Sar</taxon>
        <taxon>Stramenopiles</taxon>
        <taxon>Ochrophyta</taxon>
        <taxon>Bacillariophyta</taxon>
        <taxon>Bacillariophyceae</taxon>
        <taxon>Bacillariophycidae</taxon>
        <taxon>Thalassiophysales</taxon>
        <taxon>Catenulaceae</taxon>
        <taxon>Amphora</taxon>
    </lineage>
</organism>
<dbReference type="AlphaFoldDB" id="A0A7S3L4Q0"/>
<sequence length="270" mass="29118">MFISFKVNHPDCEHPTSILLCFTQGYGQSLRGVDCGLYYDDTQQPFPQAVDAGCACVATVNKKGEIKNQKTKLLNSPDSHQGKVMNCNNCGKCSNCRDMEIYFKSSQDTSGVVTSQLFDFECSLAYYITKTTTGDTGAGRAVARSCLAANTAKIVEGGLSDSCLDCWVDAVQCTPEECLGENECGPILVYLLEVNEQGNTFDGIFPSDLQASFLNCLVCDALTCSPPFVGCAGASRRTIGYESPVLQYVADILGQPVCDRASEDNVCGFH</sequence>
<reference evidence="1" key="1">
    <citation type="submission" date="2021-01" db="EMBL/GenBank/DDBJ databases">
        <authorList>
            <person name="Corre E."/>
            <person name="Pelletier E."/>
            <person name="Niang G."/>
            <person name="Scheremetjew M."/>
            <person name="Finn R."/>
            <person name="Kale V."/>
            <person name="Holt S."/>
            <person name="Cochrane G."/>
            <person name="Meng A."/>
            <person name="Brown T."/>
            <person name="Cohen L."/>
        </authorList>
    </citation>
    <scope>NUCLEOTIDE SEQUENCE</scope>
    <source>
        <strain evidence="1">CCMP127</strain>
    </source>
</reference>
<evidence type="ECO:0000313" key="1">
    <source>
        <dbReference type="EMBL" id="CAE0411685.1"/>
    </source>
</evidence>
<protein>
    <submittedName>
        <fullName evidence="1">Uncharacterized protein</fullName>
    </submittedName>
</protein>
<dbReference type="EMBL" id="HBIM01010740">
    <property type="protein sequence ID" value="CAE0411685.1"/>
    <property type="molecule type" value="Transcribed_RNA"/>
</dbReference>
<gene>
    <name evidence="1" type="ORF">ACOF00016_LOCUS8974</name>
</gene>
<accession>A0A7S3L4Q0</accession>
<proteinExistence type="predicted"/>
<name>A0A7S3L4Q0_9STRA</name>